<accession>A0ACB9GPJ1</accession>
<sequence length="200" mass="23556">MNYSLPGFAWVFKKNFLPVGITPNELEAKEEWWIESIAFIEQNQKERLQQSVRGKGIPVCDTFIEEKLTTINLDSEKLDMILNMMQQIVSSKRKWTREEDDRNQSPHDHDEKELKEYRNENIDDFDDKVADTPGPPSVEIVERPKRTIKPSYNVLSPYIVFKNKKRKKNDVFDMKKVKEVYAALQATPKILVLVVHRFML</sequence>
<keyword evidence="2" id="KW-1185">Reference proteome</keyword>
<organism evidence="1 2">
    <name type="scientific">Smallanthus sonchifolius</name>
    <dbReference type="NCBI Taxonomy" id="185202"/>
    <lineage>
        <taxon>Eukaryota</taxon>
        <taxon>Viridiplantae</taxon>
        <taxon>Streptophyta</taxon>
        <taxon>Embryophyta</taxon>
        <taxon>Tracheophyta</taxon>
        <taxon>Spermatophyta</taxon>
        <taxon>Magnoliopsida</taxon>
        <taxon>eudicotyledons</taxon>
        <taxon>Gunneridae</taxon>
        <taxon>Pentapetalae</taxon>
        <taxon>asterids</taxon>
        <taxon>campanulids</taxon>
        <taxon>Asterales</taxon>
        <taxon>Asteraceae</taxon>
        <taxon>Asteroideae</taxon>
        <taxon>Heliantheae alliance</taxon>
        <taxon>Millerieae</taxon>
        <taxon>Smallanthus</taxon>
    </lineage>
</organism>
<protein>
    <submittedName>
        <fullName evidence="1">Uncharacterized protein</fullName>
    </submittedName>
</protein>
<proteinExistence type="predicted"/>
<dbReference type="EMBL" id="CM042031">
    <property type="protein sequence ID" value="KAI3784983.1"/>
    <property type="molecule type" value="Genomic_DNA"/>
</dbReference>
<evidence type="ECO:0000313" key="1">
    <source>
        <dbReference type="EMBL" id="KAI3784983.1"/>
    </source>
</evidence>
<comment type="caution">
    <text evidence="1">The sequence shown here is derived from an EMBL/GenBank/DDBJ whole genome shotgun (WGS) entry which is preliminary data.</text>
</comment>
<name>A0ACB9GPJ1_9ASTR</name>
<gene>
    <name evidence="1" type="ORF">L1987_44091</name>
</gene>
<reference evidence="2" key="1">
    <citation type="journal article" date="2022" name="Mol. Ecol. Resour.">
        <title>The genomes of chicory, endive, great burdock and yacon provide insights into Asteraceae palaeo-polyploidization history and plant inulin production.</title>
        <authorList>
            <person name="Fan W."/>
            <person name="Wang S."/>
            <person name="Wang H."/>
            <person name="Wang A."/>
            <person name="Jiang F."/>
            <person name="Liu H."/>
            <person name="Zhao H."/>
            <person name="Xu D."/>
            <person name="Zhang Y."/>
        </authorList>
    </citation>
    <scope>NUCLEOTIDE SEQUENCE [LARGE SCALE GENOMIC DNA]</scope>
    <source>
        <strain evidence="2">cv. Yunnan</strain>
    </source>
</reference>
<evidence type="ECO:0000313" key="2">
    <source>
        <dbReference type="Proteomes" id="UP001056120"/>
    </source>
</evidence>
<dbReference type="Proteomes" id="UP001056120">
    <property type="component" value="Linkage Group LG14"/>
</dbReference>
<reference evidence="1 2" key="2">
    <citation type="journal article" date="2022" name="Mol. Ecol. Resour.">
        <title>The genomes of chicory, endive, great burdock and yacon provide insights into Asteraceae paleo-polyploidization history and plant inulin production.</title>
        <authorList>
            <person name="Fan W."/>
            <person name="Wang S."/>
            <person name="Wang H."/>
            <person name="Wang A."/>
            <person name="Jiang F."/>
            <person name="Liu H."/>
            <person name="Zhao H."/>
            <person name="Xu D."/>
            <person name="Zhang Y."/>
        </authorList>
    </citation>
    <scope>NUCLEOTIDE SEQUENCE [LARGE SCALE GENOMIC DNA]</scope>
    <source>
        <strain evidence="2">cv. Yunnan</strain>
        <tissue evidence="1">Leaves</tissue>
    </source>
</reference>